<keyword evidence="1" id="KW-0285">Flavoprotein</keyword>
<dbReference type="Pfam" id="PF03358">
    <property type="entry name" value="FMN_red"/>
    <property type="match status" value="1"/>
</dbReference>
<keyword evidence="2" id="KW-0288">FMN</keyword>
<feature type="domain" description="NADPH-dependent FMN reductase-like" evidence="3">
    <location>
        <begin position="3"/>
        <end position="150"/>
    </location>
</feature>
<dbReference type="PANTHER" id="PTHR43278">
    <property type="entry name" value="NAD(P)H-DEPENDENT FMN-CONTAINING OXIDOREDUCTASE YWQN-RELATED"/>
    <property type="match status" value="1"/>
</dbReference>
<dbReference type="Gene3D" id="3.40.50.360">
    <property type="match status" value="1"/>
</dbReference>
<sequence length="227" mass="24831">MAKILGICGSPRKGATEYALMEALKEVEKIPGIETEYWSVRGKKIGPCVHCDACIRNKTMCIIKDDIVELEKKILEADGIIVASPVYDMSITAQLTAVFNRLRPMYLVHSGELQNKVGAAITTGGTRYGGEELAKLPIINFFLMHEMLVTGGLGGCYIGGTIWSKDEKAKGAKEDEVGMDSVVRLSKGVAEAVMVSKCGLEIWNKQKQELNLAQDEKSPLRDHLSTI</sequence>
<dbReference type="InterPro" id="IPR051796">
    <property type="entry name" value="ISF_SsuE-like"/>
</dbReference>
<keyword evidence="5" id="KW-1185">Reference proteome</keyword>
<name>A0ABS4E8B9_9FIRM</name>
<protein>
    <submittedName>
        <fullName evidence="4">Multimeric flavodoxin WrbA</fullName>
    </submittedName>
</protein>
<evidence type="ECO:0000256" key="2">
    <source>
        <dbReference type="ARBA" id="ARBA00022643"/>
    </source>
</evidence>
<accession>A0ABS4E8B9</accession>
<gene>
    <name evidence="4" type="ORF">J2Z43_000583</name>
</gene>
<evidence type="ECO:0000259" key="3">
    <source>
        <dbReference type="Pfam" id="PF03358"/>
    </source>
</evidence>
<dbReference type="PANTHER" id="PTHR43278:SF3">
    <property type="entry name" value="IRON-SULFUR FLAVOPROTEIN MJ0731"/>
    <property type="match status" value="1"/>
</dbReference>
<evidence type="ECO:0000256" key="1">
    <source>
        <dbReference type="ARBA" id="ARBA00022630"/>
    </source>
</evidence>
<organism evidence="4 5">
    <name type="scientific">Metaclostridioides mangenotii</name>
    <dbReference type="NCBI Taxonomy" id="1540"/>
    <lineage>
        <taxon>Bacteria</taxon>
        <taxon>Bacillati</taxon>
        <taxon>Bacillota</taxon>
        <taxon>Clostridia</taxon>
        <taxon>Peptostreptococcales</taxon>
        <taxon>Peptostreptococcaceae</taxon>
        <taxon>Metaclostridioides</taxon>
    </lineage>
</organism>
<dbReference type="SUPFAM" id="SSF52218">
    <property type="entry name" value="Flavoproteins"/>
    <property type="match status" value="1"/>
</dbReference>
<evidence type="ECO:0000313" key="4">
    <source>
        <dbReference type="EMBL" id="MBP1854193.1"/>
    </source>
</evidence>
<dbReference type="InterPro" id="IPR005025">
    <property type="entry name" value="FMN_Rdtase-like_dom"/>
</dbReference>
<dbReference type="Proteomes" id="UP000767291">
    <property type="component" value="Unassembled WGS sequence"/>
</dbReference>
<evidence type="ECO:0000313" key="5">
    <source>
        <dbReference type="Proteomes" id="UP000767291"/>
    </source>
</evidence>
<proteinExistence type="predicted"/>
<dbReference type="RefSeq" id="WP_209455751.1">
    <property type="nucleotide sequence ID" value="NZ_BAAACS010000017.1"/>
</dbReference>
<reference evidence="4 5" key="1">
    <citation type="submission" date="2021-03" db="EMBL/GenBank/DDBJ databases">
        <title>Genomic Encyclopedia of Type Strains, Phase IV (KMG-IV): sequencing the most valuable type-strain genomes for metagenomic binning, comparative biology and taxonomic classification.</title>
        <authorList>
            <person name="Goeker M."/>
        </authorList>
    </citation>
    <scope>NUCLEOTIDE SEQUENCE [LARGE SCALE GENOMIC DNA]</scope>
    <source>
        <strain evidence="4 5">DSM 1289</strain>
    </source>
</reference>
<dbReference type="EMBL" id="JAGGJX010000001">
    <property type="protein sequence ID" value="MBP1854193.1"/>
    <property type="molecule type" value="Genomic_DNA"/>
</dbReference>
<dbReference type="InterPro" id="IPR029039">
    <property type="entry name" value="Flavoprotein-like_sf"/>
</dbReference>
<comment type="caution">
    <text evidence="4">The sequence shown here is derived from an EMBL/GenBank/DDBJ whole genome shotgun (WGS) entry which is preliminary data.</text>
</comment>